<dbReference type="AlphaFoldDB" id="A0ABD1R7H1"/>
<proteinExistence type="predicted"/>
<sequence>MKRKVRVSYSDPDVTYSSSDEGGDGTDNKTKRMVHEIVLQPEKNLNKKKGENGESTVLKSETLSRRLGTYNTAEEASKAYLAKKLEIEEKLKSRKGINCVHCEKSSEESSPVVHEVDTSCSANETRAIQEDIFEENKVGSLPDNQSVKFGMLFGVQIIDNHGFLLGEFSKLDDLSIRVSE</sequence>
<accession>A0ABD1R7H1</accession>
<keyword evidence="3" id="KW-1185">Reference proteome</keyword>
<gene>
    <name evidence="2" type="ORF">Adt_29142</name>
</gene>
<dbReference type="EMBL" id="JBFOLK010000009">
    <property type="protein sequence ID" value="KAL2484386.1"/>
    <property type="molecule type" value="Genomic_DNA"/>
</dbReference>
<comment type="caution">
    <text evidence="2">The sequence shown here is derived from an EMBL/GenBank/DDBJ whole genome shotgun (WGS) entry which is preliminary data.</text>
</comment>
<name>A0ABD1R7H1_9LAMI</name>
<evidence type="ECO:0000313" key="3">
    <source>
        <dbReference type="Proteomes" id="UP001604336"/>
    </source>
</evidence>
<protein>
    <submittedName>
        <fullName evidence="2">AP2/ERF domain-containing protein</fullName>
    </submittedName>
</protein>
<reference evidence="3" key="1">
    <citation type="submission" date="2024-07" db="EMBL/GenBank/DDBJ databases">
        <title>Two chromosome-level genome assemblies of Korean endemic species Abeliophyllum distichum and Forsythia ovata (Oleaceae).</title>
        <authorList>
            <person name="Jang H."/>
        </authorList>
    </citation>
    <scope>NUCLEOTIDE SEQUENCE [LARGE SCALE GENOMIC DNA]</scope>
</reference>
<feature type="region of interest" description="Disordered" evidence="1">
    <location>
        <begin position="1"/>
        <end position="29"/>
    </location>
</feature>
<organism evidence="2 3">
    <name type="scientific">Abeliophyllum distichum</name>
    <dbReference type="NCBI Taxonomy" id="126358"/>
    <lineage>
        <taxon>Eukaryota</taxon>
        <taxon>Viridiplantae</taxon>
        <taxon>Streptophyta</taxon>
        <taxon>Embryophyta</taxon>
        <taxon>Tracheophyta</taxon>
        <taxon>Spermatophyta</taxon>
        <taxon>Magnoliopsida</taxon>
        <taxon>eudicotyledons</taxon>
        <taxon>Gunneridae</taxon>
        <taxon>Pentapetalae</taxon>
        <taxon>asterids</taxon>
        <taxon>lamiids</taxon>
        <taxon>Lamiales</taxon>
        <taxon>Oleaceae</taxon>
        <taxon>Forsythieae</taxon>
        <taxon>Abeliophyllum</taxon>
    </lineage>
</organism>
<evidence type="ECO:0000313" key="2">
    <source>
        <dbReference type="EMBL" id="KAL2484386.1"/>
    </source>
</evidence>
<evidence type="ECO:0000256" key="1">
    <source>
        <dbReference type="SAM" id="MobiDB-lite"/>
    </source>
</evidence>
<dbReference type="Proteomes" id="UP001604336">
    <property type="component" value="Unassembled WGS sequence"/>
</dbReference>